<dbReference type="EMBL" id="QKVK01000005">
    <property type="protein sequence ID" value="PZF76603.1"/>
    <property type="molecule type" value="Genomic_DNA"/>
</dbReference>
<comment type="caution">
    <text evidence="1">The sequence shown here is derived from an EMBL/GenBank/DDBJ whole genome shotgun (WGS) entry which is preliminary data.</text>
</comment>
<organism evidence="1 2">
    <name type="scientific">Aestuariivirga litoralis</name>
    <dbReference type="NCBI Taxonomy" id="2650924"/>
    <lineage>
        <taxon>Bacteria</taxon>
        <taxon>Pseudomonadati</taxon>
        <taxon>Pseudomonadota</taxon>
        <taxon>Alphaproteobacteria</taxon>
        <taxon>Hyphomicrobiales</taxon>
        <taxon>Aestuariivirgaceae</taxon>
        <taxon>Aestuariivirga</taxon>
    </lineage>
</organism>
<gene>
    <name evidence="1" type="ORF">DK847_12440</name>
</gene>
<evidence type="ECO:0000313" key="2">
    <source>
        <dbReference type="Proteomes" id="UP000248795"/>
    </source>
</evidence>
<dbReference type="RefSeq" id="WP_111198840.1">
    <property type="nucleotide sequence ID" value="NZ_QKVK01000005.1"/>
</dbReference>
<sequence>MLRLSALDTEDLAIISAQMQDAVLLAGDMSYDRKRKQFVLLANRFAWDDPDTPQRRRTGLHFDRVLAVKTLNMSHLEKDEVLSLLSVTFAEIDAPSGEVLLAFSEGATIRLSVECLECQMSDLGPAWAAIAVPHHDVEDEEEDDPA</sequence>
<accession>A0A2W2C8T1</accession>
<dbReference type="Proteomes" id="UP000248795">
    <property type="component" value="Unassembled WGS sequence"/>
</dbReference>
<name>A0A2W2C8T1_9HYPH</name>
<dbReference type="InterPro" id="IPR021335">
    <property type="entry name" value="DUF2948"/>
</dbReference>
<evidence type="ECO:0000313" key="1">
    <source>
        <dbReference type="EMBL" id="PZF76603.1"/>
    </source>
</evidence>
<dbReference type="AlphaFoldDB" id="A0A2W2C8T1"/>
<keyword evidence="2" id="KW-1185">Reference proteome</keyword>
<proteinExistence type="predicted"/>
<dbReference type="Pfam" id="PF11164">
    <property type="entry name" value="DUF2948"/>
    <property type="match status" value="1"/>
</dbReference>
<protein>
    <submittedName>
        <fullName evidence="1">DUF2948 domain-containing protein</fullName>
    </submittedName>
</protein>
<reference evidence="2" key="1">
    <citation type="submission" date="2018-06" db="EMBL/GenBank/DDBJ databases">
        <title>Aestuariibacter litoralis strain KCTC 52945T.</title>
        <authorList>
            <person name="Li X."/>
            <person name="Salam N."/>
            <person name="Li J.-L."/>
            <person name="Chen Y.-M."/>
            <person name="Yang Z.-W."/>
            <person name="Zhang L.-Y."/>
            <person name="Han M.-X."/>
            <person name="Xiao M."/>
            <person name="Li W.-J."/>
        </authorList>
    </citation>
    <scope>NUCLEOTIDE SEQUENCE [LARGE SCALE GENOMIC DNA]</scope>
    <source>
        <strain evidence="2">KCTC 52945</strain>
    </source>
</reference>